<dbReference type="AlphaFoldDB" id="A0A0A9HCA2"/>
<protein>
    <submittedName>
        <fullName evidence="1">Uncharacterized protein</fullName>
    </submittedName>
</protein>
<evidence type="ECO:0000313" key="1">
    <source>
        <dbReference type="EMBL" id="JAE33439.1"/>
    </source>
</evidence>
<reference evidence="1" key="1">
    <citation type="submission" date="2014-09" db="EMBL/GenBank/DDBJ databases">
        <authorList>
            <person name="Magalhaes I.L.F."/>
            <person name="Oliveira U."/>
            <person name="Santos F.R."/>
            <person name="Vidigal T.H.D.A."/>
            <person name="Brescovit A.D."/>
            <person name="Santos A.J."/>
        </authorList>
    </citation>
    <scope>NUCLEOTIDE SEQUENCE</scope>
    <source>
        <tissue evidence="1">Shoot tissue taken approximately 20 cm above the soil surface</tissue>
    </source>
</reference>
<accession>A0A0A9HCA2</accession>
<reference evidence="1" key="2">
    <citation type="journal article" date="2015" name="Data Brief">
        <title>Shoot transcriptome of the giant reed, Arundo donax.</title>
        <authorList>
            <person name="Barrero R.A."/>
            <person name="Guerrero F.D."/>
            <person name="Moolhuijzen P."/>
            <person name="Goolsby J.A."/>
            <person name="Tidwell J."/>
            <person name="Bellgard S.E."/>
            <person name="Bellgard M.I."/>
        </authorList>
    </citation>
    <scope>NUCLEOTIDE SEQUENCE</scope>
    <source>
        <tissue evidence="1">Shoot tissue taken approximately 20 cm above the soil surface</tissue>
    </source>
</reference>
<dbReference type="EMBL" id="GBRH01164457">
    <property type="protein sequence ID" value="JAE33439.1"/>
    <property type="molecule type" value="Transcribed_RNA"/>
</dbReference>
<proteinExistence type="predicted"/>
<organism evidence="1">
    <name type="scientific">Arundo donax</name>
    <name type="common">Giant reed</name>
    <name type="synonym">Donax arundinaceus</name>
    <dbReference type="NCBI Taxonomy" id="35708"/>
    <lineage>
        <taxon>Eukaryota</taxon>
        <taxon>Viridiplantae</taxon>
        <taxon>Streptophyta</taxon>
        <taxon>Embryophyta</taxon>
        <taxon>Tracheophyta</taxon>
        <taxon>Spermatophyta</taxon>
        <taxon>Magnoliopsida</taxon>
        <taxon>Liliopsida</taxon>
        <taxon>Poales</taxon>
        <taxon>Poaceae</taxon>
        <taxon>PACMAD clade</taxon>
        <taxon>Arundinoideae</taxon>
        <taxon>Arundineae</taxon>
        <taxon>Arundo</taxon>
    </lineage>
</organism>
<name>A0A0A9HCA2_ARUDO</name>
<sequence length="57" mass="6400">MARMAPRRQSRPTGRGRVRWPSAATRIRLAVEVRCAGLATRRRLGAEGPVRWPCVTT</sequence>